<dbReference type="InterPro" id="IPR050833">
    <property type="entry name" value="Poly_Biosynth_Transport"/>
</dbReference>
<comment type="subcellular location">
    <subcellularLocation>
        <location evidence="1">Cell membrane</location>
        <topology evidence="1">Multi-pass membrane protein</topology>
    </subcellularLocation>
</comment>
<accession>A0A0H4QL19</accession>
<dbReference type="PANTHER" id="PTHR30250:SF11">
    <property type="entry name" value="O-ANTIGEN TRANSPORTER-RELATED"/>
    <property type="match status" value="1"/>
</dbReference>
<keyword evidence="3 6" id="KW-0812">Transmembrane</keyword>
<feature type="transmembrane region" description="Helical" evidence="6">
    <location>
        <begin position="111"/>
        <end position="133"/>
    </location>
</feature>
<evidence type="ECO:0000256" key="1">
    <source>
        <dbReference type="ARBA" id="ARBA00004651"/>
    </source>
</evidence>
<proteinExistence type="predicted"/>
<feature type="transmembrane region" description="Helical" evidence="6">
    <location>
        <begin position="315"/>
        <end position="339"/>
    </location>
</feature>
<feature type="transmembrane region" description="Helical" evidence="6">
    <location>
        <begin position="7"/>
        <end position="29"/>
    </location>
</feature>
<organism evidence="7 8">
    <name type="scientific">Companilactobacillus ginsenosidimutans</name>
    <dbReference type="NCBI Taxonomy" id="1007676"/>
    <lineage>
        <taxon>Bacteria</taxon>
        <taxon>Bacillati</taxon>
        <taxon>Bacillota</taxon>
        <taxon>Bacilli</taxon>
        <taxon>Lactobacillales</taxon>
        <taxon>Lactobacillaceae</taxon>
        <taxon>Companilactobacillus</taxon>
    </lineage>
</organism>
<evidence type="ECO:0000313" key="7">
    <source>
        <dbReference type="EMBL" id="AKP67393.1"/>
    </source>
</evidence>
<feature type="transmembrane region" description="Helical" evidence="6">
    <location>
        <begin position="281"/>
        <end position="303"/>
    </location>
</feature>
<feature type="transmembrane region" description="Helical" evidence="6">
    <location>
        <begin position="140"/>
        <end position="158"/>
    </location>
</feature>
<evidence type="ECO:0000313" key="8">
    <source>
        <dbReference type="Proteomes" id="UP000036106"/>
    </source>
</evidence>
<feature type="transmembrane region" description="Helical" evidence="6">
    <location>
        <begin position="414"/>
        <end position="432"/>
    </location>
</feature>
<gene>
    <name evidence="7" type="ORF">ABM34_07475</name>
</gene>
<name>A0A0H4QL19_9LACO</name>
<dbReference type="Pfam" id="PF01943">
    <property type="entry name" value="Polysacc_synt"/>
    <property type="match status" value="1"/>
</dbReference>
<protein>
    <submittedName>
        <fullName evidence="7">Flippase</fullName>
    </submittedName>
</protein>
<sequence length="478" mass="53937">MKLIKNFFYNAFYQIFILIIPLVTTPYVARVLGPKGVGVNAYTGSIIQYFILLGSLGIGLYANRQIAFIRENKEELSKTFFEILIVKIFTMLISLGLFMIFLAFVNQYRSYYLIQSITIWAVAFDISWFFMGLEKFSVTVLRNIVVKLVSVICIFLFVKTSDDLIVYVLIISLSTLIGNVLLFPSLRNIITLPKIKQLNPFRHVCPSLILFIPQIATQVYLVLNKTMLGSLVSVQSAGYFEQSDKIIKIVLAVVTATGTVMLPHVANTFAKGDHERTKRYLYDSFSFVTAISVPMAFGLAAITSKLIPLFLSSKFINVIPIMIVESIVIVLIAWSNAIGAQYLLPTKQTKSYTWSVVIGAGINLLANIPLILLMGALGAAIATVLSEIAVTAYQLFSIRKQVDFKKLFEDCYKYFAAGIAMYVFVFILNQWLKQNWSSLIIEIFIGTMFYICLLILLRAQIIFKAKTLLITMRKKRKV</sequence>
<keyword evidence="8" id="KW-1185">Reference proteome</keyword>
<feature type="transmembrane region" description="Helical" evidence="6">
    <location>
        <begin position="83"/>
        <end position="105"/>
    </location>
</feature>
<keyword evidence="4 6" id="KW-1133">Transmembrane helix</keyword>
<evidence type="ECO:0000256" key="3">
    <source>
        <dbReference type="ARBA" id="ARBA00022692"/>
    </source>
</evidence>
<dbReference type="PATRIC" id="fig|1007676.4.peg.1502"/>
<reference evidence="8" key="1">
    <citation type="submission" date="2015-07" db="EMBL/GenBank/DDBJ databases">
        <title>Lactobacillus ginsenosidimutans/EMML 3141/ whole genome sequencing.</title>
        <authorList>
            <person name="Kim M.K."/>
            <person name="Im W.-T."/>
            <person name="Srinivasan S."/>
            <person name="Lee J.-J."/>
        </authorList>
    </citation>
    <scope>NUCLEOTIDE SEQUENCE [LARGE SCALE GENOMIC DNA]</scope>
    <source>
        <strain evidence="8">EMML 3041</strain>
    </source>
</reference>
<evidence type="ECO:0000256" key="6">
    <source>
        <dbReference type="SAM" id="Phobius"/>
    </source>
</evidence>
<feature type="transmembrane region" description="Helical" evidence="6">
    <location>
        <begin position="204"/>
        <end position="223"/>
    </location>
</feature>
<dbReference type="GO" id="GO:0005886">
    <property type="term" value="C:plasma membrane"/>
    <property type="evidence" value="ECO:0007669"/>
    <property type="project" value="UniProtKB-SubCell"/>
</dbReference>
<dbReference type="OrthoDB" id="9815702at2"/>
<dbReference type="AlphaFoldDB" id="A0A0H4QL19"/>
<evidence type="ECO:0000256" key="5">
    <source>
        <dbReference type="ARBA" id="ARBA00023136"/>
    </source>
</evidence>
<dbReference type="Proteomes" id="UP000036106">
    <property type="component" value="Chromosome"/>
</dbReference>
<dbReference type="EMBL" id="CP012034">
    <property type="protein sequence ID" value="AKP67393.1"/>
    <property type="molecule type" value="Genomic_DNA"/>
</dbReference>
<feature type="transmembrane region" description="Helical" evidence="6">
    <location>
        <begin position="438"/>
        <end position="457"/>
    </location>
</feature>
<dbReference type="PANTHER" id="PTHR30250">
    <property type="entry name" value="PST FAMILY PREDICTED COLANIC ACID TRANSPORTER"/>
    <property type="match status" value="1"/>
</dbReference>
<feature type="transmembrane region" description="Helical" evidence="6">
    <location>
        <begin position="246"/>
        <end position="269"/>
    </location>
</feature>
<dbReference type="RefSeq" id="WP_048704683.1">
    <property type="nucleotide sequence ID" value="NZ_CP012034.1"/>
</dbReference>
<dbReference type="CDD" id="cd13128">
    <property type="entry name" value="MATE_Wzx_like"/>
    <property type="match status" value="1"/>
</dbReference>
<feature type="transmembrane region" description="Helical" evidence="6">
    <location>
        <begin position="41"/>
        <end position="62"/>
    </location>
</feature>
<feature type="transmembrane region" description="Helical" evidence="6">
    <location>
        <begin position="351"/>
        <end position="368"/>
    </location>
</feature>
<evidence type="ECO:0000256" key="2">
    <source>
        <dbReference type="ARBA" id="ARBA00022475"/>
    </source>
</evidence>
<dbReference type="KEGG" id="lgn:ABM34_07475"/>
<keyword evidence="2" id="KW-1003">Cell membrane</keyword>
<feature type="transmembrane region" description="Helical" evidence="6">
    <location>
        <begin position="374"/>
        <end position="393"/>
    </location>
</feature>
<evidence type="ECO:0000256" key="4">
    <source>
        <dbReference type="ARBA" id="ARBA00022989"/>
    </source>
</evidence>
<keyword evidence="5 6" id="KW-0472">Membrane</keyword>
<dbReference type="InterPro" id="IPR002797">
    <property type="entry name" value="Polysacc_synth"/>
</dbReference>
<dbReference type="STRING" id="1007676.ABM34_07475"/>
<feature type="transmembrane region" description="Helical" evidence="6">
    <location>
        <begin position="164"/>
        <end position="183"/>
    </location>
</feature>